<protein>
    <submittedName>
        <fullName evidence="7">Sulfate permease cysP</fullName>
    </submittedName>
</protein>
<evidence type="ECO:0000256" key="5">
    <source>
        <dbReference type="ARBA" id="ARBA00023136"/>
    </source>
</evidence>
<dbReference type="GO" id="GO:0005315">
    <property type="term" value="F:phosphate transmembrane transporter activity"/>
    <property type="evidence" value="ECO:0007669"/>
    <property type="project" value="InterPro"/>
</dbReference>
<keyword evidence="3 6" id="KW-0812">Transmembrane</keyword>
<dbReference type="EMBL" id="CDOG01000023">
    <property type="protein sequence ID" value="CEN38312.1"/>
    <property type="molecule type" value="Genomic_DNA"/>
</dbReference>
<comment type="subcellular location">
    <subcellularLocation>
        <location evidence="1">Membrane</location>
        <topology evidence="1">Multi-pass membrane protein</topology>
    </subcellularLocation>
</comment>
<dbReference type="InterPro" id="IPR001204">
    <property type="entry name" value="Phos_transporter"/>
</dbReference>
<dbReference type="Proteomes" id="UP000038083">
    <property type="component" value="Unassembled WGS sequence"/>
</dbReference>
<dbReference type="RefSeq" id="WP_026193706.1">
    <property type="nucleotide sequence ID" value="NZ_BOQH01000002.1"/>
</dbReference>
<accession>A0A0B7HK94</accession>
<feature type="transmembrane region" description="Helical" evidence="6">
    <location>
        <begin position="80"/>
        <end position="99"/>
    </location>
</feature>
<feature type="transmembrane region" description="Helical" evidence="6">
    <location>
        <begin position="12"/>
        <end position="31"/>
    </location>
</feature>
<dbReference type="GO" id="GO:0016020">
    <property type="term" value="C:membrane"/>
    <property type="evidence" value="ECO:0007669"/>
    <property type="project" value="UniProtKB-SubCell"/>
</dbReference>
<feature type="transmembrane region" description="Helical" evidence="6">
    <location>
        <begin position="43"/>
        <end position="60"/>
    </location>
</feature>
<proteinExistence type="predicted"/>
<reference evidence="7 8" key="1">
    <citation type="submission" date="2015-01" db="EMBL/GenBank/DDBJ databases">
        <authorList>
            <person name="MANFREDI Pablo"/>
        </authorList>
    </citation>
    <scope>NUCLEOTIDE SEQUENCE [LARGE SCALE GENOMIC DNA]</scope>
    <source>
        <strain evidence="7 8">Ccy74</strain>
    </source>
</reference>
<feature type="transmembrane region" description="Helical" evidence="6">
    <location>
        <begin position="177"/>
        <end position="194"/>
    </location>
</feature>
<dbReference type="OrthoDB" id="19855at2"/>
<evidence type="ECO:0000256" key="3">
    <source>
        <dbReference type="ARBA" id="ARBA00022692"/>
    </source>
</evidence>
<evidence type="ECO:0000313" key="7">
    <source>
        <dbReference type="EMBL" id="CEN38312.1"/>
    </source>
</evidence>
<sequence>MSPIYNQLLIPYLIAMALAITMGGSGTAPAFSASYGANVIRRSLIPGIFGIAVFLGAFVAGKNTATTMGNGILPANYMTFTVVSVALLSVAITLLIANISGIPQSTSQAAVLAFAAPSLYFNKLDSGKLFYEIIPTWFILPIISFILSYLCGKYIYKPMRKRGFTMQRAQNENLNPVWNTILIVMSIYVSFSIGSNNVANGAGPIAAMTINELGLQNENDFMVILILSSLIVAPCFGIGSSLFGHKIVKNTGKEIILFGKFEAVIIAFISGSLLLLASVTKGIPSSLVQVNIAAILGIGVAKMGPKNIFNKTQVKRFFTMWMIAPIISFLLSLLLIYLADMGGFIHNH</sequence>
<feature type="transmembrane region" description="Helical" evidence="6">
    <location>
        <begin position="221"/>
        <end position="243"/>
    </location>
</feature>
<keyword evidence="5 6" id="KW-0472">Membrane</keyword>
<dbReference type="PANTHER" id="PTHR11101:SF80">
    <property type="entry name" value="PHOSPHATE TRANSPORTER"/>
    <property type="match status" value="1"/>
</dbReference>
<evidence type="ECO:0000256" key="1">
    <source>
        <dbReference type="ARBA" id="ARBA00004141"/>
    </source>
</evidence>
<feature type="transmembrane region" description="Helical" evidence="6">
    <location>
        <begin position="134"/>
        <end position="156"/>
    </location>
</feature>
<dbReference type="GO" id="GO:0035435">
    <property type="term" value="P:phosphate ion transmembrane transport"/>
    <property type="evidence" value="ECO:0007669"/>
    <property type="project" value="TreeGrafter"/>
</dbReference>
<dbReference type="PANTHER" id="PTHR11101">
    <property type="entry name" value="PHOSPHATE TRANSPORTER"/>
    <property type="match status" value="1"/>
</dbReference>
<evidence type="ECO:0000256" key="6">
    <source>
        <dbReference type="SAM" id="Phobius"/>
    </source>
</evidence>
<feature type="transmembrane region" description="Helical" evidence="6">
    <location>
        <begin position="317"/>
        <end position="339"/>
    </location>
</feature>
<keyword evidence="4 6" id="KW-1133">Transmembrane helix</keyword>
<evidence type="ECO:0000313" key="8">
    <source>
        <dbReference type="Proteomes" id="UP000038083"/>
    </source>
</evidence>
<feature type="transmembrane region" description="Helical" evidence="6">
    <location>
        <begin position="283"/>
        <end position="305"/>
    </location>
</feature>
<gene>
    <name evidence="7" type="ORF">CCYN74_30132</name>
</gene>
<keyword evidence="2" id="KW-0813">Transport</keyword>
<organism evidence="7 8">
    <name type="scientific">Capnocytophaga cynodegmi</name>
    <dbReference type="NCBI Taxonomy" id="28189"/>
    <lineage>
        <taxon>Bacteria</taxon>
        <taxon>Pseudomonadati</taxon>
        <taxon>Bacteroidota</taxon>
        <taxon>Flavobacteriia</taxon>
        <taxon>Flavobacteriales</taxon>
        <taxon>Flavobacteriaceae</taxon>
        <taxon>Capnocytophaga</taxon>
    </lineage>
</organism>
<dbReference type="AlphaFoldDB" id="A0A0B7HK94"/>
<evidence type="ECO:0000256" key="2">
    <source>
        <dbReference type="ARBA" id="ARBA00022448"/>
    </source>
</evidence>
<evidence type="ECO:0000256" key="4">
    <source>
        <dbReference type="ARBA" id="ARBA00022989"/>
    </source>
</evidence>
<name>A0A0B7HK94_9FLAO</name>
<feature type="transmembrane region" description="Helical" evidence="6">
    <location>
        <begin position="255"/>
        <end position="277"/>
    </location>
</feature>
<dbReference type="Pfam" id="PF01384">
    <property type="entry name" value="PHO4"/>
    <property type="match status" value="1"/>
</dbReference>